<evidence type="ECO:0000259" key="3">
    <source>
        <dbReference type="Pfam" id="PF12849"/>
    </source>
</evidence>
<dbReference type="PROSITE" id="PS51257">
    <property type="entry name" value="PROKAR_LIPOPROTEIN"/>
    <property type="match status" value="1"/>
</dbReference>
<evidence type="ECO:0000256" key="1">
    <source>
        <dbReference type="ARBA" id="ARBA00022448"/>
    </source>
</evidence>
<sequence>MDKKFLRNISICSIVLLILVSAFAGVGCVDQGEDTEEEAGATTTGDSASGSIIVKGSDTVLPLTQAEAEDFMMENPEASVTVIGGGSGVGIAALIDGEVEIAMASRLMKDSEIENAQANGIDPVRTQIAIDGIAVIVNPDNPVSELTFEQLKGIYDGSISNWEEVGGDNQEIAVMSRDSSSGTYGYFKEEVLLDEEYRQDAITQPTTGAIVQEVSQNEGAIGYIGFAYLDESTKALSLDGGDGFVEANPENIISGDYPLARPLQYYTNGEPEGLEGEFIDFVLSPTGQEIVSEIGYFPVA</sequence>
<dbReference type="PANTHER" id="PTHR30570">
    <property type="entry name" value="PERIPLASMIC PHOSPHATE BINDING COMPONENT OF PHOSPHATE ABC TRANSPORTER"/>
    <property type="match status" value="1"/>
</dbReference>
<dbReference type="GeneID" id="55822635"/>
<dbReference type="Gene3D" id="3.40.190.10">
    <property type="entry name" value="Periplasmic binding protein-like II"/>
    <property type="match status" value="2"/>
</dbReference>
<dbReference type="InterPro" id="IPR011862">
    <property type="entry name" value="Phos-bd"/>
</dbReference>
<dbReference type="PANTHER" id="PTHR30570:SF1">
    <property type="entry name" value="PHOSPHATE-BINDING PROTEIN PSTS"/>
    <property type="match status" value="1"/>
</dbReference>
<name>A0A7D5E7S6_9EURY</name>
<accession>A0A7D5E7S6</accession>
<dbReference type="NCBIfam" id="TIGR02136">
    <property type="entry name" value="ptsS_2"/>
    <property type="match status" value="1"/>
</dbReference>
<dbReference type="GO" id="GO:0042301">
    <property type="term" value="F:phosphate ion binding"/>
    <property type="evidence" value="ECO:0007669"/>
    <property type="project" value="InterPro"/>
</dbReference>
<keyword evidence="5" id="KW-1185">Reference proteome</keyword>
<dbReference type="SUPFAM" id="SSF53850">
    <property type="entry name" value="Periplasmic binding protein-like II"/>
    <property type="match status" value="1"/>
</dbReference>
<proteinExistence type="predicted"/>
<dbReference type="InterPro" id="IPR050811">
    <property type="entry name" value="Phosphate_ABC_transporter"/>
</dbReference>
<dbReference type="Pfam" id="PF12849">
    <property type="entry name" value="PBP_like_2"/>
    <property type="match status" value="1"/>
</dbReference>
<protein>
    <submittedName>
        <fullName evidence="4">PstS family phosphate ABC transporter substrate-binding protein</fullName>
    </submittedName>
</protein>
<dbReference type="InterPro" id="IPR024370">
    <property type="entry name" value="PBP_domain"/>
</dbReference>
<dbReference type="OrthoDB" id="53390at2157"/>
<dbReference type="AlphaFoldDB" id="A0A7D5E7S6"/>
<evidence type="ECO:0000313" key="4">
    <source>
        <dbReference type="EMBL" id="QLC51092.1"/>
    </source>
</evidence>
<reference evidence="4 5" key="1">
    <citation type="submission" date="2020-06" db="EMBL/GenBank/DDBJ databases">
        <title>Methanolobus halotolerans sp. nov., isolated from a saline lake Tus in Siberia.</title>
        <authorList>
            <person name="Shen Y."/>
            <person name="Chen S.-C."/>
            <person name="Lai M.-C."/>
            <person name="Huang H.-H."/>
            <person name="Chiu H.-H."/>
            <person name="Tang S.-L."/>
            <person name="Rogozin D.Y."/>
            <person name="Degermendzhy A.G."/>
        </authorList>
    </citation>
    <scope>NUCLEOTIDE SEQUENCE [LARGE SCALE GENOMIC DNA]</scope>
    <source>
        <strain evidence="4 5">DSM 21339</strain>
    </source>
</reference>
<evidence type="ECO:0000313" key="5">
    <source>
        <dbReference type="Proteomes" id="UP000509594"/>
    </source>
</evidence>
<feature type="domain" description="PBP" evidence="3">
    <location>
        <begin position="42"/>
        <end position="285"/>
    </location>
</feature>
<dbReference type="CDD" id="cd13566">
    <property type="entry name" value="PBP2_phosphate"/>
    <property type="match status" value="1"/>
</dbReference>
<dbReference type="RefSeq" id="WP_176966147.1">
    <property type="nucleotide sequence ID" value="NZ_CP058215.1"/>
</dbReference>
<dbReference type="Proteomes" id="UP000509594">
    <property type="component" value="Chromosome"/>
</dbReference>
<gene>
    <name evidence="4" type="ORF">HWN40_13130</name>
</gene>
<evidence type="ECO:0000256" key="2">
    <source>
        <dbReference type="ARBA" id="ARBA00022729"/>
    </source>
</evidence>
<dbReference type="KEGG" id="mzi:HWN40_13130"/>
<keyword evidence="2" id="KW-0732">Signal</keyword>
<keyword evidence="1" id="KW-0813">Transport</keyword>
<organism evidence="4 5">
    <name type="scientific">Methanolobus zinderi</name>
    <dbReference type="NCBI Taxonomy" id="536044"/>
    <lineage>
        <taxon>Archaea</taxon>
        <taxon>Methanobacteriati</taxon>
        <taxon>Methanobacteriota</taxon>
        <taxon>Stenosarchaea group</taxon>
        <taxon>Methanomicrobia</taxon>
        <taxon>Methanosarcinales</taxon>
        <taxon>Methanosarcinaceae</taxon>
        <taxon>Methanolobus</taxon>
    </lineage>
</organism>
<dbReference type="EMBL" id="CP058215">
    <property type="protein sequence ID" value="QLC51092.1"/>
    <property type="molecule type" value="Genomic_DNA"/>
</dbReference>